<evidence type="ECO:0000313" key="3">
    <source>
        <dbReference type="EMBL" id="WZC50142.2"/>
    </source>
</evidence>
<evidence type="ECO:0000256" key="2">
    <source>
        <dbReference type="SAM" id="Phobius"/>
    </source>
</evidence>
<feature type="transmembrane region" description="Helical" evidence="2">
    <location>
        <begin position="6"/>
        <end position="31"/>
    </location>
</feature>
<keyword evidence="2" id="KW-0812">Transmembrane</keyword>
<name>A0ABZ2V6D2_9RHOB</name>
<keyword evidence="2" id="KW-1133">Transmembrane helix</keyword>
<evidence type="ECO:0000313" key="4">
    <source>
        <dbReference type="Proteomes" id="UP001440612"/>
    </source>
</evidence>
<keyword evidence="4" id="KW-1185">Reference proteome</keyword>
<protein>
    <recommendedName>
        <fullName evidence="5">DUF4190 domain-containing protein</fullName>
    </recommendedName>
</protein>
<dbReference type="EMBL" id="CP150951">
    <property type="protein sequence ID" value="WZC50142.2"/>
    <property type="molecule type" value="Genomic_DNA"/>
</dbReference>
<proteinExistence type="predicted"/>
<feature type="region of interest" description="Disordered" evidence="1">
    <location>
        <begin position="253"/>
        <end position="275"/>
    </location>
</feature>
<keyword evidence="2" id="KW-0472">Membrane</keyword>
<evidence type="ECO:0000256" key="1">
    <source>
        <dbReference type="SAM" id="MobiDB-lite"/>
    </source>
</evidence>
<feature type="transmembrane region" description="Helical" evidence="2">
    <location>
        <begin position="51"/>
        <end position="79"/>
    </location>
</feature>
<sequence length="275" mass="29591">MMIAMVVNPLIGFAIGGPLGLTSFSLIAVIIGTRLGLQIKGRPRDDRASGLVGSVLLYGIVECLLISLLWVVVGFVWIASGFDVNWADPFANIQQVAYDGEDWQTPALAFASIFGPVAIARAMMLGAMGGAAVGVDPAGGRHTPFNGAGTSFVPLLLVVLASAGSLLALYWGLSTVAEMFDLGDRLETMRVNGQNPLFDRWTGALNWDAVYFYILAVFALIWMQSIQAAGATYAYLKRSAYAPVRQRTAAPQSYVPQPRAVSKRKQAGDLWRSRM</sequence>
<gene>
    <name evidence="3" type="ORF">AABB29_05725</name>
</gene>
<feature type="transmembrane region" description="Helical" evidence="2">
    <location>
        <begin position="210"/>
        <end position="236"/>
    </location>
</feature>
<feature type="transmembrane region" description="Helical" evidence="2">
    <location>
        <begin position="152"/>
        <end position="173"/>
    </location>
</feature>
<dbReference type="Proteomes" id="UP001440612">
    <property type="component" value="Chromosome"/>
</dbReference>
<reference evidence="4" key="1">
    <citation type="submission" date="2024-04" db="EMBL/GenBank/DDBJ databases">
        <title>Phylogenomic analyses of a clade within the roseobacter group suggest taxonomic reassignments of species of the genera Aestuariivita, Citreicella, Loktanella, Nautella, Pelagibaca, Ruegeria, Thalassobius, Thiobacimonas and Tropicibacter, and the proposal o.</title>
        <authorList>
            <person name="Jeon C.O."/>
        </authorList>
    </citation>
    <scope>NUCLEOTIDE SEQUENCE [LARGE SCALE GENOMIC DNA]</scope>
    <source>
        <strain evidence="4">BS5-3</strain>
    </source>
</reference>
<organism evidence="3 4">
    <name type="scientific">Yoonia phaeophyticola</name>
    <dbReference type="NCBI Taxonomy" id="3137369"/>
    <lineage>
        <taxon>Bacteria</taxon>
        <taxon>Pseudomonadati</taxon>
        <taxon>Pseudomonadota</taxon>
        <taxon>Alphaproteobacteria</taxon>
        <taxon>Rhodobacterales</taxon>
        <taxon>Paracoccaceae</taxon>
        <taxon>Yoonia</taxon>
    </lineage>
</organism>
<feature type="transmembrane region" description="Helical" evidence="2">
    <location>
        <begin position="107"/>
        <end position="131"/>
    </location>
</feature>
<accession>A0ABZ2V6D2</accession>
<evidence type="ECO:0008006" key="5">
    <source>
        <dbReference type="Google" id="ProtNLM"/>
    </source>
</evidence>
<dbReference type="RefSeq" id="WP_373636780.1">
    <property type="nucleotide sequence ID" value="NZ_CP150951.2"/>
</dbReference>